<proteinExistence type="predicted"/>
<accession>A0A7I8KER1</accession>
<dbReference type="EMBL" id="LR746268">
    <property type="protein sequence ID" value="CAA7395714.1"/>
    <property type="molecule type" value="Genomic_DNA"/>
</dbReference>
<evidence type="ECO:0000313" key="2">
    <source>
        <dbReference type="Proteomes" id="UP000663760"/>
    </source>
</evidence>
<name>A0A7I8KER1_SPIIN</name>
<reference evidence="1" key="1">
    <citation type="submission" date="2020-02" db="EMBL/GenBank/DDBJ databases">
        <authorList>
            <person name="Scholz U."/>
            <person name="Mascher M."/>
            <person name="Fiebig A."/>
        </authorList>
    </citation>
    <scope>NUCLEOTIDE SEQUENCE</scope>
</reference>
<evidence type="ECO:0000313" key="1">
    <source>
        <dbReference type="EMBL" id="CAA7395714.1"/>
    </source>
</evidence>
<dbReference type="Proteomes" id="UP000663760">
    <property type="component" value="Chromosome 5"/>
</dbReference>
<keyword evidence="2" id="KW-1185">Reference proteome</keyword>
<organism evidence="1 2">
    <name type="scientific">Spirodela intermedia</name>
    <name type="common">Intermediate duckweed</name>
    <dbReference type="NCBI Taxonomy" id="51605"/>
    <lineage>
        <taxon>Eukaryota</taxon>
        <taxon>Viridiplantae</taxon>
        <taxon>Streptophyta</taxon>
        <taxon>Embryophyta</taxon>
        <taxon>Tracheophyta</taxon>
        <taxon>Spermatophyta</taxon>
        <taxon>Magnoliopsida</taxon>
        <taxon>Liliopsida</taxon>
        <taxon>Araceae</taxon>
        <taxon>Lemnoideae</taxon>
        <taxon>Spirodela</taxon>
    </lineage>
</organism>
<sequence>MSGAILPAESTEDGRLKTSPALHRSILARSGVQHIDFCPPYADPPILEMCPVPDKCPAITDSRCHGVVAGASHARGGDALAAAGEEICVTDLSEGVAAVDVDGGLHSGSCGHDEDDEEQR</sequence>
<dbReference type="AlphaFoldDB" id="A0A7I8KER1"/>
<gene>
    <name evidence="1" type="ORF">SI8410_05006377</name>
</gene>
<protein>
    <submittedName>
        <fullName evidence="1">Uncharacterized protein</fullName>
    </submittedName>
</protein>